<comment type="caution">
    <text evidence="2">The sequence shown here is derived from an EMBL/GenBank/DDBJ whole genome shotgun (WGS) entry which is preliminary data.</text>
</comment>
<evidence type="ECO:0000313" key="2">
    <source>
        <dbReference type="EMBL" id="MEV4289168.1"/>
    </source>
</evidence>
<dbReference type="RefSeq" id="WP_364454930.1">
    <property type="nucleotide sequence ID" value="NZ_JBFARM010000008.1"/>
</dbReference>
<protein>
    <recommendedName>
        <fullName evidence="4">Anti-sigma factor</fullName>
    </recommendedName>
</protein>
<feature type="compositionally biased region" description="Basic and acidic residues" evidence="1">
    <location>
        <begin position="196"/>
        <end position="242"/>
    </location>
</feature>
<feature type="compositionally biased region" description="Basic and acidic residues" evidence="1">
    <location>
        <begin position="124"/>
        <end position="133"/>
    </location>
</feature>
<gene>
    <name evidence="2" type="ORF">AB0K40_26975</name>
</gene>
<evidence type="ECO:0000313" key="3">
    <source>
        <dbReference type="Proteomes" id="UP001552427"/>
    </source>
</evidence>
<feature type="region of interest" description="Disordered" evidence="1">
    <location>
        <begin position="181"/>
        <end position="251"/>
    </location>
</feature>
<dbReference type="EMBL" id="JBFARM010000008">
    <property type="protein sequence ID" value="MEV4289168.1"/>
    <property type="molecule type" value="Genomic_DNA"/>
</dbReference>
<accession>A0ABV3H9I0</accession>
<dbReference type="Proteomes" id="UP001552427">
    <property type="component" value="Unassembled WGS sequence"/>
</dbReference>
<keyword evidence="3" id="KW-1185">Reference proteome</keyword>
<name>A0ABV3H9I0_9ACTN</name>
<sequence>MSSFEERLLSALKSEITMRTADDMTTTSTPPALGGRRGRRLAVAVAGVAAAAAAAAALMVQGPAYAVTETPDGTVSVRISAFTDPGGLEAELARHGVKAVVDYLPEGRTCRPERGRPGGPHGRFGSDIRKDGDGISFSITEGQVPAGSTLVLAVTKGPDGDRDLPSATSLQVVEGEVAPCAATSLPLPSSGSGGTEEGKKDDGPGFTTREDGGPGVTTREDGGPGLTTREEDGHGLVTRENDGSDPAQGTG</sequence>
<proteinExistence type="predicted"/>
<evidence type="ECO:0000256" key="1">
    <source>
        <dbReference type="SAM" id="MobiDB-lite"/>
    </source>
</evidence>
<evidence type="ECO:0008006" key="4">
    <source>
        <dbReference type="Google" id="ProtNLM"/>
    </source>
</evidence>
<organism evidence="2 3">
    <name type="scientific">Nonomuraea bangladeshensis</name>
    <dbReference type="NCBI Taxonomy" id="404385"/>
    <lineage>
        <taxon>Bacteria</taxon>
        <taxon>Bacillati</taxon>
        <taxon>Actinomycetota</taxon>
        <taxon>Actinomycetes</taxon>
        <taxon>Streptosporangiales</taxon>
        <taxon>Streptosporangiaceae</taxon>
        <taxon>Nonomuraea</taxon>
    </lineage>
</organism>
<feature type="region of interest" description="Disordered" evidence="1">
    <location>
        <begin position="108"/>
        <end position="133"/>
    </location>
</feature>
<reference evidence="2 3" key="1">
    <citation type="submission" date="2024-06" db="EMBL/GenBank/DDBJ databases">
        <title>The Natural Products Discovery Center: Release of the First 8490 Sequenced Strains for Exploring Actinobacteria Biosynthetic Diversity.</title>
        <authorList>
            <person name="Kalkreuter E."/>
            <person name="Kautsar S.A."/>
            <person name="Yang D."/>
            <person name="Bader C.D."/>
            <person name="Teijaro C.N."/>
            <person name="Fluegel L."/>
            <person name="Davis C.M."/>
            <person name="Simpson J.R."/>
            <person name="Lauterbach L."/>
            <person name="Steele A.D."/>
            <person name="Gui C."/>
            <person name="Meng S."/>
            <person name="Li G."/>
            <person name="Viehrig K."/>
            <person name="Ye F."/>
            <person name="Su P."/>
            <person name="Kiefer A.F."/>
            <person name="Nichols A."/>
            <person name="Cepeda A.J."/>
            <person name="Yan W."/>
            <person name="Fan B."/>
            <person name="Jiang Y."/>
            <person name="Adhikari A."/>
            <person name="Zheng C.-J."/>
            <person name="Schuster L."/>
            <person name="Cowan T.M."/>
            <person name="Smanski M.J."/>
            <person name="Chevrette M.G."/>
            <person name="De Carvalho L.P.S."/>
            <person name="Shen B."/>
        </authorList>
    </citation>
    <scope>NUCLEOTIDE SEQUENCE [LARGE SCALE GENOMIC DNA]</scope>
    <source>
        <strain evidence="2 3">NPDC049574</strain>
    </source>
</reference>